<dbReference type="Proteomes" id="UP000799302">
    <property type="component" value="Unassembled WGS sequence"/>
</dbReference>
<organism evidence="3 4">
    <name type="scientific">Microthyrium microscopicum</name>
    <dbReference type="NCBI Taxonomy" id="703497"/>
    <lineage>
        <taxon>Eukaryota</taxon>
        <taxon>Fungi</taxon>
        <taxon>Dikarya</taxon>
        <taxon>Ascomycota</taxon>
        <taxon>Pezizomycotina</taxon>
        <taxon>Dothideomycetes</taxon>
        <taxon>Dothideomycetes incertae sedis</taxon>
        <taxon>Microthyriales</taxon>
        <taxon>Microthyriaceae</taxon>
        <taxon>Microthyrium</taxon>
    </lineage>
</organism>
<dbReference type="EMBL" id="MU004242">
    <property type="protein sequence ID" value="KAF2664743.1"/>
    <property type="molecule type" value="Genomic_DNA"/>
</dbReference>
<feature type="chain" id="PRO_5025695230" evidence="2">
    <location>
        <begin position="16"/>
        <end position="579"/>
    </location>
</feature>
<sequence length="579" mass="62741">MRSMLIYILLQAILADGLDQSPGPVTATRLAPSMITPPPKLPPSQAQSPPSGSLELQAPPSDLAWGIASLNSMAAMAPRAGGARPMATGKQGGMPYDITAKTTTANITTVTGTGDSSAFGCYNSKISWSRAHQSLWTQIYANDSYTHTFPTTVLPTREVPTVFTNTTVKTSTRCDGLLFPPTATETLVILTFQTTWVSTNHQITPYPSPTCTVQEKDCGAVWDAYSTTTYVYLSSVYSSHFAARATNMPGEIDFRTMRPPCQQPFAACPAKSEVDKCELDVLLGTVFYWPTRLNDFCGSKTTIENSDTIQGAPNTAVYKGTTVTSPTAVIVLPSITKNIQPPASLVDNEADIRFRECGLRYDATLLVHPKNLTTYQITSQSVTTFRQSKTWATRYTTTSIPHPFDLADLDYSQVPLDLHRFGDSCYFRPNSGRPVTPRPFFPGGQFQPGPPMGNTSNPMIIVNSSSTVNGTAGKSASSCTKTMQGSYRPTLSLPPLGEILPELQGCSGRHVAHQLTYIPISDAYVGLPAITHWGAQATVGPTTAILEPGRIVRFTEPTPTVRRAEDDEKSRWQANSEIV</sequence>
<proteinExistence type="predicted"/>
<name>A0A6A6U0G9_9PEZI</name>
<feature type="region of interest" description="Disordered" evidence="1">
    <location>
        <begin position="21"/>
        <end position="58"/>
    </location>
</feature>
<keyword evidence="2" id="KW-0732">Signal</keyword>
<keyword evidence="4" id="KW-1185">Reference proteome</keyword>
<evidence type="ECO:0000256" key="2">
    <source>
        <dbReference type="SAM" id="SignalP"/>
    </source>
</evidence>
<feature type="signal peptide" evidence="2">
    <location>
        <begin position="1"/>
        <end position="15"/>
    </location>
</feature>
<evidence type="ECO:0000256" key="1">
    <source>
        <dbReference type="SAM" id="MobiDB-lite"/>
    </source>
</evidence>
<accession>A0A6A6U0G9</accession>
<evidence type="ECO:0000313" key="4">
    <source>
        <dbReference type="Proteomes" id="UP000799302"/>
    </source>
</evidence>
<protein>
    <submittedName>
        <fullName evidence="3">Uncharacterized protein</fullName>
    </submittedName>
</protein>
<dbReference type="AlphaFoldDB" id="A0A6A6U0G9"/>
<evidence type="ECO:0000313" key="3">
    <source>
        <dbReference type="EMBL" id="KAF2664743.1"/>
    </source>
</evidence>
<feature type="compositionally biased region" description="Low complexity" evidence="1">
    <location>
        <begin position="43"/>
        <end position="54"/>
    </location>
</feature>
<reference evidence="3" key="1">
    <citation type="journal article" date="2020" name="Stud. Mycol.">
        <title>101 Dothideomycetes genomes: a test case for predicting lifestyles and emergence of pathogens.</title>
        <authorList>
            <person name="Haridas S."/>
            <person name="Albert R."/>
            <person name="Binder M."/>
            <person name="Bloem J."/>
            <person name="Labutti K."/>
            <person name="Salamov A."/>
            <person name="Andreopoulos B."/>
            <person name="Baker S."/>
            <person name="Barry K."/>
            <person name="Bills G."/>
            <person name="Bluhm B."/>
            <person name="Cannon C."/>
            <person name="Castanera R."/>
            <person name="Culley D."/>
            <person name="Daum C."/>
            <person name="Ezra D."/>
            <person name="Gonzalez J."/>
            <person name="Henrissat B."/>
            <person name="Kuo A."/>
            <person name="Liang C."/>
            <person name="Lipzen A."/>
            <person name="Lutzoni F."/>
            <person name="Magnuson J."/>
            <person name="Mondo S."/>
            <person name="Nolan M."/>
            <person name="Ohm R."/>
            <person name="Pangilinan J."/>
            <person name="Park H.-J."/>
            <person name="Ramirez L."/>
            <person name="Alfaro M."/>
            <person name="Sun H."/>
            <person name="Tritt A."/>
            <person name="Yoshinaga Y."/>
            <person name="Zwiers L.-H."/>
            <person name="Turgeon B."/>
            <person name="Goodwin S."/>
            <person name="Spatafora J."/>
            <person name="Crous P."/>
            <person name="Grigoriev I."/>
        </authorList>
    </citation>
    <scope>NUCLEOTIDE SEQUENCE</scope>
    <source>
        <strain evidence="3">CBS 115976</strain>
    </source>
</reference>
<dbReference type="OrthoDB" id="3945787at2759"/>
<feature type="region of interest" description="Disordered" evidence="1">
    <location>
        <begin position="560"/>
        <end position="579"/>
    </location>
</feature>
<feature type="compositionally biased region" description="Basic and acidic residues" evidence="1">
    <location>
        <begin position="562"/>
        <end position="571"/>
    </location>
</feature>
<gene>
    <name evidence="3" type="ORF">BT63DRAFT_443778</name>
</gene>